<dbReference type="EMBL" id="SPSB01000001">
    <property type="protein sequence ID" value="TFV97821.1"/>
    <property type="molecule type" value="Genomic_DNA"/>
</dbReference>
<dbReference type="InterPro" id="IPR050278">
    <property type="entry name" value="Serine_Prot_S9B/DPPIV"/>
</dbReference>
<evidence type="ECO:0000259" key="2">
    <source>
        <dbReference type="Pfam" id="PF00326"/>
    </source>
</evidence>
<dbReference type="OrthoDB" id="9812921at2"/>
<dbReference type="InterPro" id="IPR002469">
    <property type="entry name" value="Peptidase_S9B_N"/>
</dbReference>
<dbReference type="Proteomes" id="UP000297647">
    <property type="component" value="Unassembled WGS sequence"/>
</dbReference>
<dbReference type="PANTHER" id="PTHR11731">
    <property type="entry name" value="PROTEASE FAMILY S9B,C DIPEPTIDYL-PEPTIDASE IV-RELATED"/>
    <property type="match status" value="1"/>
</dbReference>
<name>A0A4Y9QZ39_9BACT</name>
<proteinExistence type="predicted"/>
<gene>
    <name evidence="4" type="ORF">E4S40_04055</name>
</gene>
<accession>A0A4Y9QZ39</accession>
<evidence type="ECO:0000259" key="3">
    <source>
        <dbReference type="Pfam" id="PF00930"/>
    </source>
</evidence>
<dbReference type="Pfam" id="PF00930">
    <property type="entry name" value="DPPIV_N"/>
    <property type="match status" value="1"/>
</dbReference>
<dbReference type="GO" id="GO:0008236">
    <property type="term" value="F:serine-type peptidase activity"/>
    <property type="evidence" value="ECO:0007669"/>
    <property type="project" value="InterPro"/>
</dbReference>
<protein>
    <submittedName>
        <fullName evidence="4">S9 family peptidase</fullName>
    </submittedName>
</protein>
<organism evidence="4 5">
    <name type="scientific">Algoriphagus kandeliae</name>
    <dbReference type="NCBI Taxonomy" id="2562278"/>
    <lineage>
        <taxon>Bacteria</taxon>
        <taxon>Pseudomonadati</taxon>
        <taxon>Bacteroidota</taxon>
        <taxon>Cytophagia</taxon>
        <taxon>Cytophagales</taxon>
        <taxon>Cyclobacteriaceae</taxon>
        <taxon>Algoriphagus</taxon>
    </lineage>
</organism>
<evidence type="ECO:0000313" key="4">
    <source>
        <dbReference type="EMBL" id="TFV97821.1"/>
    </source>
</evidence>
<keyword evidence="5" id="KW-1185">Reference proteome</keyword>
<dbReference type="Gene3D" id="3.40.50.1820">
    <property type="entry name" value="alpha/beta hydrolase"/>
    <property type="match status" value="1"/>
</dbReference>
<dbReference type="GO" id="GO:0008239">
    <property type="term" value="F:dipeptidyl-peptidase activity"/>
    <property type="evidence" value="ECO:0007669"/>
    <property type="project" value="TreeGrafter"/>
</dbReference>
<dbReference type="SUPFAM" id="SSF53474">
    <property type="entry name" value="alpha/beta-Hydrolases"/>
    <property type="match status" value="1"/>
</dbReference>
<feature type="region of interest" description="Disordered" evidence="1">
    <location>
        <begin position="166"/>
        <end position="186"/>
    </location>
</feature>
<dbReference type="InterPro" id="IPR001375">
    <property type="entry name" value="Peptidase_S9_cat"/>
</dbReference>
<feature type="domain" description="Peptidase S9 prolyl oligopeptidase catalytic" evidence="2">
    <location>
        <begin position="594"/>
        <end position="789"/>
    </location>
</feature>
<reference evidence="4 5" key="1">
    <citation type="submission" date="2019-03" db="EMBL/GenBank/DDBJ databases">
        <title>Algoriphagus sp. nov, a new strain isolated from root system soil of mangrove plant Kandelia.</title>
        <authorList>
            <person name="Yin Q."/>
            <person name="Wang K."/>
            <person name="Song Z."/>
        </authorList>
    </citation>
    <scope>NUCLEOTIDE SEQUENCE [LARGE SCALE GENOMIC DNA]</scope>
    <source>
        <strain evidence="4 5">XY-J91</strain>
    </source>
</reference>
<feature type="domain" description="Dipeptidylpeptidase IV N-terminal" evidence="3">
    <location>
        <begin position="238"/>
        <end position="501"/>
    </location>
</feature>
<dbReference type="RefSeq" id="WP_135071186.1">
    <property type="nucleotide sequence ID" value="NZ_SPSB01000001.1"/>
</dbReference>
<dbReference type="PANTHER" id="PTHR11731:SF193">
    <property type="entry name" value="DIPEPTIDYL PEPTIDASE 9"/>
    <property type="match status" value="1"/>
</dbReference>
<dbReference type="AlphaFoldDB" id="A0A4Y9QZ39"/>
<dbReference type="GO" id="GO:0006508">
    <property type="term" value="P:proteolysis"/>
    <property type="evidence" value="ECO:0007669"/>
    <property type="project" value="InterPro"/>
</dbReference>
<dbReference type="InterPro" id="IPR011042">
    <property type="entry name" value="6-blade_b-propeller_TolB-like"/>
</dbReference>
<comment type="caution">
    <text evidence="4">The sequence shown here is derived from an EMBL/GenBank/DDBJ whole genome shotgun (WGS) entry which is preliminary data.</text>
</comment>
<evidence type="ECO:0000256" key="1">
    <source>
        <dbReference type="SAM" id="MobiDB-lite"/>
    </source>
</evidence>
<dbReference type="InterPro" id="IPR029058">
    <property type="entry name" value="AB_hydrolase_fold"/>
</dbReference>
<evidence type="ECO:0000313" key="5">
    <source>
        <dbReference type="Proteomes" id="UP000297647"/>
    </source>
</evidence>
<dbReference type="Gene3D" id="2.120.10.30">
    <property type="entry name" value="TolB, C-terminal domain"/>
    <property type="match status" value="1"/>
</dbReference>
<sequence>MRKLSLIGLILLVQGVLYAQSTLSVEYIMRDPKWMGYFPSDIRWSDDSQTIYFDYNPEGNPDDSLYQIQLDQLKEFQKVDWREERSLRRNQAAYNKDKSKRLYVMPNDRIFLESLPNGEQKEILNWHARVSNPTFMADENLIYFVSEQNIYTYNLQTEAVKRVTNISTGNKPGRQERRESNLDSSRPFLEEENLKLLEVVRQREEKRKSSQAYREATQLEPEEEFTFYTEGKNPSNLQLSPNGRFASFTFYKTANNKNTKVPNYVDASGYTEDLNARPKVGTNPTTSEIGIYNLEKDTVYFINTSTLPGLTDLPDYVKDYPDKEWPQKERDLALFGPVFSPDGTKAIIRARSLDNKDRWIALVDLESGELTTLDRQRDEAWIAGPGIGWTFSGGTLGWLPDNKHIYFQSEETGYSHLYLFDVEKKIKKALTKGEFEVFDPFLSKDGSHWYLTTSEVDPGERHFYRMPVYGGKVEKLTQMAGNNQVTLSPDEKYLAILHSYSNSPEELYLQENRVGAAPIKLTDGQSEEFKSYNWKDPEIIRFTAQDGAKVPARIYEPEPSKKNGAAVIFVHGAGYLQNVHKWWSSYFREYMFHNLLADLGYTVLDIDYRASAGYGRDWRTGIYRHMGGKDLSDQVDGAKHLVKEYEIDADRIGIYGGSYGGFITLMALFTEPEVFKSGAALRSVTDWAHYNHGYTSNILNTPEEDPIAYRRSSPIYFAEGLKGNLLMAHGMLDVNVHFQDVVRLSQRLIELEKDNWEMAIYPVEDHGFVEPSSWTDEYKRILKLFNSTLLNE</sequence>
<dbReference type="SUPFAM" id="SSF82171">
    <property type="entry name" value="DPP6 N-terminal domain-like"/>
    <property type="match status" value="1"/>
</dbReference>
<dbReference type="Pfam" id="PF00326">
    <property type="entry name" value="Peptidase_S9"/>
    <property type="match status" value="1"/>
</dbReference>
<dbReference type="Gene3D" id="2.140.10.30">
    <property type="entry name" value="Dipeptidylpeptidase IV, N-terminal domain"/>
    <property type="match status" value="1"/>
</dbReference>